<evidence type="ECO:0000313" key="3">
    <source>
        <dbReference type="Proteomes" id="UP000594220"/>
    </source>
</evidence>
<accession>A0A7M4ES20</accession>
<dbReference type="Pfam" id="PF02023">
    <property type="entry name" value="SCAN"/>
    <property type="match status" value="1"/>
</dbReference>
<dbReference type="GeneTree" id="ENSGT00960000189285"/>
<dbReference type="PANTHER" id="PTHR46888:SF1">
    <property type="entry name" value="RIBONUCLEASE H"/>
    <property type="match status" value="1"/>
</dbReference>
<dbReference type="OMA" id="ICWSTET"/>
<evidence type="ECO:0000313" key="2">
    <source>
        <dbReference type="Ensembl" id="ENSCPRP00005013916.1"/>
    </source>
</evidence>
<proteinExistence type="predicted"/>
<evidence type="ECO:0000259" key="1">
    <source>
        <dbReference type="PROSITE" id="PS50804"/>
    </source>
</evidence>
<dbReference type="SMART" id="SM00431">
    <property type="entry name" value="SCAN"/>
    <property type="match status" value="1"/>
</dbReference>
<dbReference type="Ensembl" id="ENSCPRT00005016343.1">
    <property type="protein sequence ID" value="ENSCPRP00005013916.1"/>
    <property type="gene ID" value="ENSCPRG00005009815.1"/>
</dbReference>
<dbReference type="Proteomes" id="UP000594220">
    <property type="component" value="Unplaced"/>
</dbReference>
<keyword evidence="3" id="KW-1185">Reference proteome</keyword>
<organism evidence="2 3">
    <name type="scientific">Crocodylus porosus</name>
    <name type="common">Saltwater crocodile</name>
    <name type="synonym">Estuarine crocodile</name>
    <dbReference type="NCBI Taxonomy" id="8502"/>
    <lineage>
        <taxon>Eukaryota</taxon>
        <taxon>Metazoa</taxon>
        <taxon>Chordata</taxon>
        <taxon>Craniata</taxon>
        <taxon>Vertebrata</taxon>
        <taxon>Euteleostomi</taxon>
        <taxon>Archelosauria</taxon>
        <taxon>Archosauria</taxon>
        <taxon>Crocodylia</taxon>
        <taxon>Longirostres</taxon>
        <taxon>Crocodylidae</taxon>
        <taxon>Crocodylus</taxon>
    </lineage>
</organism>
<reference evidence="2" key="1">
    <citation type="submission" date="2025-08" db="UniProtKB">
        <authorList>
            <consortium name="Ensembl"/>
        </authorList>
    </citation>
    <scope>IDENTIFICATION</scope>
</reference>
<dbReference type="SUPFAM" id="SSF47353">
    <property type="entry name" value="Retrovirus capsid dimerization domain-like"/>
    <property type="match status" value="1"/>
</dbReference>
<dbReference type="AlphaFoldDB" id="A0A7M4ES20"/>
<reference evidence="2" key="2">
    <citation type="submission" date="2025-09" db="UniProtKB">
        <authorList>
            <consortium name="Ensembl"/>
        </authorList>
    </citation>
    <scope>IDENTIFICATION</scope>
</reference>
<dbReference type="PANTHER" id="PTHR46888">
    <property type="entry name" value="ZINC KNUCKLE DOMAINCONTAINING PROTEIN-RELATED"/>
    <property type="match status" value="1"/>
</dbReference>
<feature type="domain" description="SCAN box" evidence="1">
    <location>
        <begin position="40"/>
        <end position="119"/>
    </location>
</feature>
<dbReference type="PROSITE" id="PS50804">
    <property type="entry name" value="SCAN_BOX"/>
    <property type="match status" value="1"/>
</dbReference>
<sequence>YSGESTQAAYRAMSRSDAMGYEKVKEEILHRLDITPERHRQAFRERKAAEVRTPQILWQTLADLLGKWLRPEIASKEQIIDQVLMEQLINDLEEGTRNWVRCHCPTSSREALQWAEQFDATQGERRRTTIGLVDGRVDTALLGFQLSIVKINGFQPKSYQDLDALTDAQGDCSDMLDIQRIRADSINQICWSTETDALQQPSASCVSVSPCILVLKKWWRSVLK</sequence>
<dbReference type="InterPro" id="IPR003309">
    <property type="entry name" value="SCAN_dom"/>
</dbReference>
<name>A0A7M4ES20_CROPO</name>
<protein>
    <recommendedName>
        <fullName evidence="1">SCAN box domain-containing protein</fullName>
    </recommendedName>
</protein>
<dbReference type="InterPro" id="IPR038269">
    <property type="entry name" value="SCAN_sf"/>
</dbReference>
<dbReference type="Gene3D" id="1.10.4020.10">
    <property type="entry name" value="DNA breaking-rejoining enzymes"/>
    <property type="match status" value="1"/>
</dbReference>